<evidence type="ECO:0008006" key="4">
    <source>
        <dbReference type="Google" id="ProtNLM"/>
    </source>
</evidence>
<protein>
    <recommendedName>
        <fullName evidence="4">DNA recombination and repair protein Rad51-like C-terminal domain-containing protein</fullName>
    </recommendedName>
</protein>
<dbReference type="PANTHER" id="PTHR46644">
    <property type="entry name" value="DNA REPAIR PROTEIN XRCC2"/>
    <property type="match status" value="1"/>
</dbReference>
<evidence type="ECO:0000313" key="3">
    <source>
        <dbReference type="Proteomes" id="UP001150266"/>
    </source>
</evidence>
<dbReference type="InterPro" id="IPR030547">
    <property type="entry name" value="XRCC2"/>
</dbReference>
<reference evidence="2" key="1">
    <citation type="submission" date="2022-08" db="EMBL/GenBank/DDBJ databases">
        <title>A Global Phylogenomic Analysis of the Shiitake Genus Lentinula.</title>
        <authorList>
            <consortium name="DOE Joint Genome Institute"/>
            <person name="Sierra-Patev S."/>
            <person name="Min B."/>
            <person name="Naranjo-Ortiz M."/>
            <person name="Looney B."/>
            <person name="Konkel Z."/>
            <person name="Slot J.C."/>
            <person name="Sakamoto Y."/>
            <person name="Steenwyk J.L."/>
            <person name="Rokas A."/>
            <person name="Carro J."/>
            <person name="Camarero S."/>
            <person name="Ferreira P."/>
            <person name="Molpeceres G."/>
            <person name="Ruiz-Duenas F.J."/>
            <person name="Serrano A."/>
            <person name="Henrissat B."/>
            <person name="Drula E."/>
            <person name="Hughes K.W."/>
            <person name="Mata J.L."/>
            <person name="Ishikawa N.K."/>
            <person name="Vargas-Isla R."/>
            <person name="Ushijima S."/>
            <person name="Smith C.A."/>
            <person name="Ahrendt S."/>
            <person name="Andreopoulos W."/>
            <person name="He G."/>
            <person name="Labutti K."/>
            <person name="Lipzen A."/>
            <person name="Ng V."/>
            <person name="Riley R."/>
            <person name="Sandor L."/>
            <person name="Barry K."/>
            <person name="Martinez A.T."/>
            <person name="Xiao Y."/>
            <person name="Gibbons J.G."/>
            <person name="Terashima K."/>
            <person name="Grigoriev I.V."/>
            <person name="Hibbett D.S."/>
        </authorList>
    </citation>
    <scope>NUCLEOTIDE SEQUENCE</scope>
    <source>
        <strain evidence="2">JLM2183</strain>
    </source>
</reference>
<keyword evidence="1" id="KW-0472">Membrane</keyword>
<dbReference type="InterPro" id="IPR027417">
    <property type="entry name" value="P-loop_NTPase"/>
</dbReference>
<keyword evidence="3" id="KW-1185">Reference proteome</keyword>
<comment type="caution">
    <text evidence="2">The sequence shown here is derived from an EMBL/GenBank/DDBJ whole genome shotgun (WGS) entry which is preliminary data.</text>
</comment>
<proteinExistence type="predicted"/>
<dbReference type="GO" id="GO:0000400">
    <property type="term" value="F:four-way junction DNA binding"/>
    <property type="evidence" value="ECO:0007669"/>
    <property type="project" value="TreeGrafter"/>
</dbReference>
<keyword evidence="1" id="KW-1133">Transmembrane helix</keyword>
<feature type="transmembrane region" description="Helical" evidence="1">
    <location>
        <begin position="137"/>
        <end position="159"/>
    </location>
</feature>
<dbReference type="CDD" id="cd19490">
    <property type="entry name" value="XRCC2"/>
    <property type="match status" value="1"/>
</dbReference>
<dbReference type="GO" id="GO:0042148">
    <property type="term" value="P:DNA strand invasion"/>
    <property type="evidence" value="ECO:0007669"/>
    <property type="project" value="TreeGrafter"/>
</dbReference>
<dbReference type="EMBL" id="JAOTPV010000003">
    <property type="protein sequence ID" value="KAJ4486291.1"/>
    <property type="molecule type" value="Genomic_DNA"/>
</dbReference>
<dbReference type="GO" id="GO:0033063">
    <property type="term" value="C:Rad51B-Rad51C-Rad51D-XRCC2 complex"/>
    <property type="evidence" value="ECO:0007669"/>
    <property type="project" value="InterPro"/>
</dbReference>
<dbReference type="GO" id="GO:0005815">
    <property type="term" value="C:microtubule organizing center"/>
    <property type="evidence" value="ECO:0007669"/>
    <property type="project" value="TreeGrafter"/>
</dbReference>
<dbReference type="GO" id="GO:0000724">
    <property type="term" value="P:double-strand break repair via homologous recombination"/>
    <property type="evidence" value="ECO:0007669"/>
    <property type="project" value="InterPro"/>
</dbReference>
<organism evidence="2 3">
    <name type="scientific">Lentinula aciculospora</name>
    <dbReference type="NCBI Taxonomy" id="153920"/>
    <lineage>
        <taxon>Eukaryota</taxon>
        <taxon>Fungi</taxon>
        <taxon>Dikarya</taxon>
        <taxon>Basidiomycota</taxon>
        <taxon>Agaricomycotina</taxon>
        <taxon>Agaricomycetes</taxon>
        <taxon>Agaricomycetidae</taxon>
        <taxon>Agaricales</taxon>
        <taxon>Marasmiineae</taxon>
        <taxon>Omphalotaceae</taxon>
        <taxon>Lentinula</taxon>
    </lineage>
</organism>
<dbReference type="Proteomes" id="UP001150266">
    <property type="component" value="Unassembled WGS sequence"/>
</dbReference>
<dbReference type="SUPFAM" id="SSF52540">
    <property type="entry name" value="P-loop containing nucleoside triphosphate hydrolases"/>
    <property type="match status" value="1"/>
</dbReference>
<dbReference type="Gene3D" id="3.40.50.300">
    <property type="entry name" value="P-loop containing nucleotide triphosphate hydrolases"/>
    <property type="match status" value="1"/>
</dbReference>
<gene>
    <name evidence="2" type="ORF">J3R30DRAFT_3697790</name>
</gene>
<sequence>MSIKDDITKMSLREFICYEDPMQQSPKSKVMRAKIEAAATPVVYFLSFRPPPTDVMNFDGMIREIRSESLQTRDAKVFIHVLFDAKPQCDYAIESTPLSTCVLGSDSSTRHRLPFELPRLGDVLEIQGPPASGKSHLLYLLMIYCIIPTACSSISLGGWNKAAVLFDTDASFDLVRFKQLLTSYLETTLANTDSNTVQLLVKRSLQNLHIFHPGSSIQLAVTLLRLPSYHQTKLPDSEIGILAIDSMSAFYWLDRFTAEQLGATHAPRAHEFTNPLQHVITALQQFHRTHNPLIAFTNWGLTRSHTNPDEGERNVPTYRQHLNPAPALFPNAGAMLEHPFSSGFSLTHHITLSMPTLPQFPVGFSFADTCAQELPVVSTTQIIGDIRSASSFQPRPFTFSIEGRG</sequence>
<dbReference type="OrthoDB" id="420422at2759"/>
<accession>A0A9W9ANU2</accession>
<evidence type="ECO:0000256" key="1">
    <source>
        <dbReference type="SAM" id="Phobius"/>
    </source>
</evidence>
<evidence type="ECO:0000313" key="2">
    <source>
        <dbReference type="EMBL" id="KAJ4486291.1"/>
    </source>
</evidence>
<dbReference type="GO" id="GO:0005657">
    <property type="term" value="C:replication fork"/>
    <property type="evidence" value="ECO:0007669"/>
    <property type="project" value="InterPro"/>
</dbReference>
<keyword evidence="1" id="KW-0812">Transmembrane</keyword>
<dbReference type="PANTHER" id="PTHR46644:SF2">
    <property type="entry name" value="DNA REPAIR PROTEIN XRCC2"/>
    <property type="match status" value="1"/>
</dbReference>
<dbReference type="AlphaFoldDB" id="A0A9W9ANU2"/>
<name>A0A9W9ANU2_9AGAR</name>